<dbReference type="GO" id="GO:0005576">
    <property type="term" value="C:extracellular region"/>
    <property type="evidence" value="ECO:0007669"/>
    <property type="project" value="UniProtKB-SubCell"/>
</dbReference>
<dbReference type="InterPro" id="IPR008983">
    <property type="entry name" value="Tumour_necrosis_fac-like_dom"/>
</dbReference>
<feature type="domain" description="C1q" evidence="4">
    <location>
        <begin position="36"/>
        <end position="120"/>
    </location>
</feature>
<evidence type="ECO:0000313" key="6">
    <source>
        <dbReference type="Proteomes" id="UP001195483"/>
    </source>
</evidence>
<dbReference type="Gene3D" id="2.60.120.40">
    <property type="match status" value="1"/>
</dbReference>
<protein>
    <recommendedName>
        <fullName evidence="4">C1q domain-containing protein</fullName>
    </recommendedName>
</protein>
<reference evidence="5" key="1">
    <citation type="journal article" date="2021" name="Genome Biol. Evol.">
        <title>A High-Quality Reference Genome for a Parasitic Bivalve with Doubly Uniparental Inheritance (Bivalvia: Unionida).</title>
        <authorList>
            <person name="Smith C.H."/>
        </authorList>
    </citation>
    <scope>NUCLEOTIDE SEQUENCE</scope>
    <source>
        <strain evidence="5">CHS0354</strain>
    </source>
</reference>
<name>A0AAE0WDL9_9BIVA</name>
<evidence type="ECO:0000259" key="4">
    <source>
        <dbReference type="PROSITE" id="PS50871"/>
    </source>
</evidence>
<dbReference type="InterPro" id="IPR050822">
    <property type="entry name" value="Cerebellin_Synaptic_Org"/>
</dbReference>
<dbReference type="PANTHER" id="PTHR22923">
    <property type="entry name" value="CEREBELLIN-RELATED"/>
    <property type="match status" value="1"/>
</dbReference>
<evidence type="ECO:0000256" key="1">
    <source>
        <dbReference type="ARBA" id="ARBA00004613"/>
    </source>
</evidence>
<dbReference type="Pfam" id="PF00386">
    <property type="entry name" value="C1q"/>
    <property type="match status" value="1"/>
</dbReference>
<dbReference type="InterPro" id="IPR001073">
    <property type="entry name" value="C1q_dom"/>
</dbReference>
<dbReference type="EMBL" id="JAEAOA010001619">
    <property type="protein sequence ID" value="KAK3610786.1"/>
    <property type="molecule type" value="Genomic_DNA"/>
</dbReference>
<keyword evidence="3" id="KW-0732">Signal</keyword>
<comment type="caution">
    <text evidence="5">The sequence shown here is derived from an EMBL/GenBank/DDBJ whole genome shotgun (WGS) entry which is preliminary data.</text>
</comment>
<evidence type="ECO:0000256" key="3">
    <source>
        <dbReference type="ARBA" id="ARBA00022729"/>
    </source>
</evidence>
<dbReference type="PANTHER" id="PTHR22923:SF113">
    <property type="entry name" value="COMPLEMENT C1Q-LIKE PROTEIN 4"/>
    <property type="match status" value="1"/>
</dbReference>
<sequence length="120" mass="13202">MLGRKLALFDKKCIPHMPDSTSLVITGIFKREGREIATEQIGFCATNVNGLTSLHENEIVNFDNVLHNESNGFNKQTGIFLCPLSGTYFFTVSVMTMHGFTTAVRLIVSGEIKGRSFADG</sequence>
<dbReference type="AlphaFoldDB" id="A0AAE0WDL9"/>
<feature type="non-terminal residue" evidence="5">
    <location>
        <position position="120"/>
    </location>
</feature>
<accession>A0AAE0WDL9</accession>
<evidence type="ECO:0000256" key="2">
    <source>
        <dbReference type="ARBA" id="ARBA00022525"/>
    </source>
</evidence>
<reference evidence="5" key="2">
    <citation type="journal article" date="2021" name="Genome Biol. Evol.">
        <title>Developing a high-quality reference genome for a parasitic bivalve with doubly uniparental inheritance (Bivalvia: Unionida).</title>
        <authorList>
            <person name="Smith C.H."/>
        </authorList>
    </citation>
    <scope>NUCLEOTIDE SEQUENCE</scope>
    <source>
        <strain evidence="5">CHS0354</strain>
        <tissue evidence="5">Mantle</tissue>
    </source>
</reference>
<dbReference type="SUPFAM" id="SSF49842">
    <property type="entry name" value="TNF-like"/>
    <property type="match status" value="1"/>
</dbReference>
<evidence type="ECO:0000313" key="5">
    <source>
        <dbReference type="EMBL" id="KAK3610786.1"/>
    </source>
</evidence>
<organism evidence="5 6">
    <name type="scientific">Potamilus streckersoni</name>
    <dbReference type="NCBI Taxonomy" id="2493646"/>
    <lineage>
        <taxon>Eukaryota</taxon>
        <taxon>Metazoa</taxon>
        <taxon>Spiralia</taxon>
        <taxon>Lophotrochozoa</taxon>
        <taxon>Mollusca</taxon>
        <taxon>Bivalvia</taxon>
        <taxon>Autobranchia</taxon>
        <taxon>Heteroconchia</taxon>
        <taxon>Palaeoheterodonta</taxon>
        <taxon>Unionida</taxon>
        <taxon>Unionoidea</taxon>
        <taxon>Unionidae</taxon>
        <taxon>Ambleminae</taxon>
        <taxon>Lampsilini</taxon>
        <taxon>Potamilus</taxon>
    </lineage>
</organism>
<dbReference type="Proteomes" id="UP001195483">
    <property type="component" value="Unassembled WGS sequence"/>
</dbReference>
<keyword evidence="2" id="KW-0964">Secreted</keyword>
<dbReference type="PRINTS" id="PR00007">
    <property type="entry name" value="COMPLEMNTC1Q"/>
</dbReference>
<gene>
    <name evidence="5" type="ORF">CHS0354_027071</name>
</gene>
<keyword evidence="6" id="KW-1185">Reference proteome</keyword>
<dbReference type="PROSITE" id="PS50871">
    <property type="entry name" value="C1Q"/>
    <property type="match status" value="1"/>
</dbReference>
<reference evidence="5" key="3">
    <citation type="submission" date="2023-05" db="EMBL/GenBank/DDBJ databases">
        <authorList>
            <person name="Smith C.H."/>
        </authorList>
    </citation>
    <scope>NUCLEOTIDE SEQUENCE</scope>
    <source>
        <strain evidence="5">CHS0354</strain>
        <tissue evidence="5">Mantle</tissue>
    </source>
</reference>
<proteinExistence type="predicted"/>
<comment type="subcellular location">
    <subcellularLocation>
        <location evidence="1">Secreted</location>
    </subcellularLocation>
</comment>